<accession>A0A391P846</accession>
<keyword evidence="3" id="KW-1185">Reference proteome</keyword>
<evidence type="ECO:0000313" key="2">
    <source>
        <dbReference type="EMBL" id="GCA64022.1"/>
    </source>
</evidence>
<dbReference type="EMBL" id="BDIP01005875">
    <property type="protein sequence ID" value="GCA64022.1"/>
    <property type="molecule type" value="Genomic_DNA"/>
</dbReference>
<dbReference type="Proteomes" id="UP000265618">
    <property type="component" value="Unassembled WGS sequence"/>
</dbReference>
<comment type="caution">
    <text evidence="2">The sequence shown here is derived from an EMBL/GenBank/DDBJ whole genome shotgun (WGS) entry which is preliminary data.</text>
</comment>
<reference evidence="2 3" key="1">
    <citation type="journal article" date="2018" name="PLoS ONE">
        <title>The draft genome of Kipferlia bialata reveals reductive genome evolution in fornicate parasites.</title>
        <authorList>
            <person name="Tanifuji G."/>
            <person name="Takabayashi S."/>
            <person name="Kume K."/>
            <person name="Takagi M."/>
            <person name="Nakayama T."/>
            <person name="Kamikawa R."/>
            <person name="Inagaki Y."/>
            <person name="Hashimoto T."/>
        </authorList>
    </citation>
    <scope>NUCLEOTIDE SEQUENCE [LARGE SCALE GENOMIC DNA]</scope>
    <source>
        <strain evidence="2">NY0173</strain>
    </source>
</reference>
<protein>
    <submittedName>
        <fullName evidence="2">Uncharacterized protein</fullName>
    </submittedName>
</protein>
<feature type="region of interest" description="Disordered" evidence="1">
    <location>
        <begin position="82"/>
        <end position="125"/>
    </location>
</feature>
<proteinExistence type="predicted"/>
<dbReference type="AlphaFoldDB" id="A0A391P846"/>
<feature type="region of interest" description="Disordered" evidence="1">
    <location>
        <begin position="1"/>
        <end position="69"/>
    </location>
</feature>
<evidence type="ECO:0000256" key="1">
    <source>
        <dbReference type="SAM" id="MobiDB-lite"/>
    </source>
</evidence>
<feature type="non-terminal residue" evidence="2">
    <location>
        <position position="138"/>
    </location>
</feature>
<gene>
    <name evidence="2" type="ORF">KIPB_012889</name>
</gene>
<feature type="compositionally biased region" description="Basic and acidic residues" evidence="1">
    <location>
        <begin position="28"/>
        <end position="51"/>
    </location>
</feature>
<feature type="compositionally biased region" description="Basic and acidic residues" evidence="1">
    <location>
        <begin position="1"/>
        <end position="19"/>
    </location>
</feature>
<organism evidence="2 3">
    <name type="scientific">Kipferlia bialata</name>
    <dbReference type="NCBI Taxonomy" id="797122"/>
    <lineage>
        <taxon>Eukaryota</taxon>
        <taxon>Metamonada</taxon>
        <taxon>Carpediemonas-like organisms</taxon>
        <taxon>Kipferlia</taxon>
    </lineage>
</organism>
<feature type="compositionally biased region" description="Basic and acidic residues" evidence="1">
    <location>
        <begin position="82"/>
        <end position="103"/>
    </location>
</feature>
<sequence length="138" mass="16098">MESEYREGERERDMGRMDDWGGEGGRGPMDESYERERDGQDMMDMGGREGEGDMMGYPQDGMGGGEREIEMGDGMMYQRMEGERGMEMGGERERERERGREYTDTTQSGQGGQGREREEEEEYTLEEIYAARHFIRRQ</sequence>
<evidence type="ECO:0000313" key="3">
    <source>
        <dbReference type="Proteomes" id="UP000265618"/>
    </source>
</evidence>
<name>A0A391P846_9EUKA</name>